<proteinExistence type="predicted"/>
<accession>A0ACB8J7A9</accession>
<protein>
    <submittedName>
        <fullName evidence="1">Midasin</fullName>
    </submittedName>
</protein>
<sequence length="5740" mass="650309">MAIDGSFSLESALERFLARCPKVGGLRHFESLVRKVTEEEVVNSVAELSLHPHYTIPLLGCFRPIAQKIVDRAVDLLHHVSDDLRSNSDEQGEDSGYLGDAEVVTVIQFHVNSRSGLRLHELACLAFCRVLDLAPFLSVLRYFKFAPPPFERLMKRTVPELSSRVVSHYLNAARISYRLLIINTEILSKLWDWSCFLDFVKKFGSLNLYSDAEFKNDIADIRWCGLQILSVILRTSDRAIVDFGVQAEESISCLLRWEEFCCDTSLEKAASYIESSDKLGSTIDDLSFNQENCLRCFGLYSQVYSQVNEIEPSTRCRKLAIRDNKSRLISEFRDDKSDSNPFVLTSTVKRSYEVVLLAVSQKWPVLLYGPTGSGKSALVNNLAKESGNQVLSIHMDDQIDGKTLIGSYVCMEQPGEFKWQPGSLTQAILNGYWVVFEDIDKAPSDMQSVLLPLLEGARSFATGYGEEIRIPESFRLFSTISTSKLDQSLSVEGVGGNSLGNLWRRVMIMPPSNDDLQNIVKSWYPNLESLTERLIETFERIQSRNSVSYGSLSRYSLRDLLKWCKRIACFDFSSRMNGLSADECHDIYQEAVDIFASFSASAENRLIMMKELAKMWAVLVSTIESLYPSHEPVIQLHEETRKFVSIRSSLHVLEKIACSVNFNEPVLLVGETGTGKTTLVQNLAGMLGQRLTVLNLSQQSDVADLLGGFKPMDARFICIPLYKEFEYLFSKTFSMMENNKIFFCLQKLLSDRDWKKLLKGLCKYVDEYKKGKKRKKYLDEEWENFSLKLETACRQIASSGMIFSFVEGAFVNALRKGEWILLDEINLAPPETLQRIIGVLEGDNGSLCLAERGDVSHICRHPEFRIFACMNPATDAGKRDLPYTLRSRFTEFFVDDVLDDKDLELFIERFLGESRSNRERVQKIRCFYKAAKKESEEKLQDGANQKPQYSLRSLYRALEFTRKAEGKFGFERALYGGFCMFFLTMLDGPSAKIMKQMIGHWLVKSVPASVPFDNYLNIERGILMSDDFLKNYVLTKSVREHLSNLARAIFIKRYPVLLQGPTSSGKTSLVKYLAALTGCEFVRINNHEHTDIQEYLGSYITDACGRLVFHEGVLVKAVRNGHWIVLDELNLAPSDVLEALNRLLDDNRELFVPELCETIKAHPDFMLFATQNPPTSYGGRKMLSRAFRNRFVEIHVDEIPENELSTILEKRCEIPETYAKKMVEVMKELQLHRQSSKVFAGKHGFITPRDLFRWANRFKAFGKSYEDLARDGYYLLAERLRDESEKCEVQEVLEKTLRVRLVKDDLYPQEQAGSDLVSERLGNVVWTKSMWRLYFLVKRCYELREPVLLVGETGGGKTSVCQMLSLVLGSKLRILNCHQYTETSDFIGGFYPVRDRSRLMSEFKHLIEQRLKSELKHLVEQWNPSTGDSEISSDIRQASSTLGKLAEIIKCCRDGQICGAAPQELDSLEQLMLDVTQLHQRWQTIFMWHDGPLVQAMKDGSLFLVDEISLADDSVLERLNSVLEAERKLSLAEKGGLIMENVTAHEDFFVLATMNPGGDYGKKELSPALRNRFTEIWVPSVSDLDELGNIALQRISNPGLSALVGPMLNFWESFSHLQTGRTLTVRDLLSWVAFINVTERSLGPTYALLHGIFLILLDGLSLGTGISERDAGELRKICLSFLLEQFKEEDNGVLYAKLSSMENYGWGDIGTNADSPCSDAMQCDNIFGIDPFYIEKGDEKTEVGSFDFSAPTARRNALRVLRAMQLSKPVLLEGSPGVGKTSLIVALGKYSGHKVVRINLSEQTDIMDLLGSDLPAESDEGMKFAWSDGILLQAIKEGCWVLLDEINLAPQSVLEGLNAILDHRGEVFIPELGLTFRCPSSFRVFACQNPSYQGGGRKGLPRSFLNRFTKVYVDELVEDDYLSICSSRFQSIPRSLLLKLVLFNKRLHKEIVVYRKFAQDGSPWEFNLRDVTRSCQILKGAPEKTKCDYFLNILYLQRMRTADDRQEVLRIYEEIFGTKPFINPYPRVQLNPQYLVVGNTAIKRNYTQCSKVLSSQLKILPGIRHSLEAAAHCIKEQWLCILVGPQSSGKTSLIRLLAQLTGNILNELNLSSATDISELLGCFEQYNVFRSFRMVVAQVESYINKYSSLQLESSVEAIIVGKKELISRWLSFSSSVDFTLLSSSHSAYKENWKRISNSLRLLVEIIEKLRLDLGNNRCDELNRMEKTILKLQDNLKLLQSAKFEWVTGSLIKAVENGEWIVLENANLCNPTVLDRINSLMEPSGTITINERGTVDGKPVVLGPHPNFRMFLTVNPSYGEISRAMRNRGVEIYMMPPYWLFDKGSGFTFEDSELKDANRFLVLSGIPGGKLVESMSKAHVYAKCEGLRFNKSITHLELARWAQLFQRLLINGNQPKWSLQISWEHTYLSSLGVGEGENIINKASNTYLSMIESSESASLFDSSLCMPGGWPMPLKLRDFIWYSKETSVRQNCMYLEFLGSQFASGELQNCWNGSPVDHALTASNCSMTYLMNIEMLQSIMFPKISNRVISSSSGKREYNSNLTKKMLLFAANWTIEQATESDFQLHLLWLSWFSSQLQPYHQFFNSFLTSLKKELEDQIWKDLFRLHRKLTSLSSVNLDLHPIPVLSMELVDLTASDDMSKVQLCNAINCVDLLRLSYQQWNAENEHDYSDESLYFQPFLDSVKNLEKKVLKMLVKSPSFDKLLQLCTVLLEDHILFWNGITSSKFDFLLISWRSLMKDARKLHEFCPREVQNVLMEGESLAEVSSWHFQSERSLLWVHGGHPFLPQSAKLYHQQHQLLELCESLWQKQASDCLVDVVASSNPEFRYLALQGLCMSSHIACKSNEDDLRIAQQLEDVYQMLVRRFEYEKRKLEANLERDQLFDSDLASCCVFHSEVLCKTPGYDSWFDILPINDSASWFLDMELLQELSPISIVDHTELQLALSSVSHLLESALKYSLTASRRPPQTFVPHQKLLWMLDAWMSVDAAHVKVASFVLEMWFHWHSFLWSYHPAPLMSLSSKGNHDIPLPQLLIQPVKTAVVFQILCLLNFLSFLSLPPPPPRPNFRQSRDAIKDYSVYCLKLKVASRNFWESPAPKSFPSSLLAVARSIFNQQDSICHLNSLIASSSHRRLKSLVHLFIEPLLRELYLHCSPIGLHANLGFAWLFIGGLRFHLLLSCDDLDPAMKYSWKCSQLEEKISLLELEIKVRQECNYLCGWSPSREADKKRAAALQMLEVEQKRLQRKIVFRPDPLKFKALKKECDEFLELFNSSTNLVKNIAIMDLQNAIQQMCNWQETASSFICRLSEEYPEFIDLAQPVQVAVYEMKLGLSIVLSSTLQKVFQERIDDDMDQVMESLYLFMRFPRTYGFGSDSVNFKSRLPECYFHGLDFSSNLCQMCISFLEKMVTFQSDINAAKGSVLQLRASIYQNALIRVAHSVANSRLMDKASFMLLDKIFSEFASIWTNMKDEVKTKENHNAQQYKFRPRAFKVDRVFEVEKSSLRKFFANDAFSEWQELLLEEEFAEKLEAGDEHESLEEEWNLMQESILDNMVYIHNQLFGSTNLILSSGTFQISDAERLLSFSDSYTLGLEMIKGLEGLFTSTLDAKLAPEHLLRICLEHEKIVSSNHSARKYNFYKDSNAPVMAKMVKLLTTLQQRVLMCLSEWEDHPGLQKILNMIEMLLAIPLTTPLAKPLSGLQILLRHVQMLQENGMKFPLSDLLEPIIVLVSSWQRMEFESWPVLLDEVQDQYEKNAGKLWFPLFSVLPHTHSDEVAGYDQSTLHRQAIRNYLVAEFNLEEFIQTSSIGEFRKRLLLIFAFLGQFVIGRSLEAYSSLWQEENLKMLYNIFGFYVQFLPLILEHIGNNRKNIEKEVKELLKLCRWEHFMPIENLKRIRQKLRKLVQKYTELLQQPAMLILNQETAQKGLNVLSIQGQKAPTEISDMSEGLLSAVLDLPQFNDEERCTWYGNWRIKISDTLRKLQLQIEPELCFLHAKGIADNAAQWLESQSGNQLYAEQWKGLWKTLENICRSAMDSSYLWKDLNRTVGKKRAFSELLKLLESSGLHKHKYEIMKILGDSNWLFLQPSYDAQHLLLAPNRLSAANVSAVSEIQCLPDGTLDTEWKAVNEFYFKSLASVQLLQQICLKHHHDFSSEQTTRSVSFLNHLLVIQQMQREAAYGFAKHLKQLHKCVSNFGSLYPNSTNFEEKTDNECSFAHNQHETIKCIWQQKELFDSLYVMLVEESLLLRTVESTHLSDCQSVRVAAHSVLSFSKKFIPVIQKSKESLDNYLLGPGAAITVMMGSFHHVISGQIESLVFQNFQVINEFGEHLSALRKEDFGGSSVIETLLSLFDDLLKKGKRMAEQFNSALETRSYSTYSCEEAKYCNGNSSDLEAQFGRAITRIYENIMDMLQKLGSLSSDHALSEESLRRVTSWEYIYKSTIAILNFDHLNYQTLEAISCAEKLVNYHGQGTPRLSSNIEAHLKHLCKLLDLVLNFSDGFLQDFLAMHKTTSVMTHALASILASLFSKGFGISAKDQEDDASHDLSQDGSGTGMGEGAGVKDVSDQIDDEDQLLGTSEKQAGEEQDASDKVPSKDDKGIEVEQDFAADTYSVGEDSDGEDNDENGEDEQLESAMGETGANSEVVNEKLWDKEEEENHSSAKEKYESGPSVRDKDESSRELRAKEDFVSMADEQGELDSDVTDGQKDETGDLEELGDAENTEDLSMDKEEAFTDPTGLKLDESNENLEEDTNMDEIDGTDTKEELGPEEPDESAENGNHEEMDKNSADEIMEEADGEQAGGTSEKDDANGDAEENTEMNLTTPRKDVFKAGMSESTDGHVPNAESAPQPNVGCGASKSVAPEADWFDGNDIHNEITPLMSLPSNNTSQMDIRVSGSSASGKPTDDIPKSQVPHQKASPVQKTNANPYRNIGDALEEWKERVNVSVDLRADNTEMQGEVEDENADEYGYVSEFDKGTAQALGPATSEQIDKGGDTSKPNADNLAEHKNDVTEMEIEKQNSEAQPIEHRAAIIKNKMEQTPISDLEELPVQESPETHRDNDGDPGSLSESLVSIKKSYLSEELNQLSKLSVSDNEPGKALELAEVSDDLKNNANALWRRYEFQTARLSQELAEQLRLVMEPTLASKLQGDYKTGKRINMKKVIPYIASHYRKDKIWLRRTRPNKRDYQVVIAVDDSRSMSESGCGGVAIEALVTVCRAMSQLEMGNLSVVSFGKKGNIRSLHDFDEPFTGVAGIKMMSGLTFEQENTIADEPVLDLLMFLNNMLDTAVAKARLPSGQNPLQQLVLIIGDGRFHEKENLKRWVRDLLSKKRMVAFLLVDSPEESIVDLKELSFEGKEIKVSKYLDSFPFPYYIVLRNIEALPRTLADLLRQMNMRAVEEEESVSVSGQELDIPVDIEWQMLDKWKFFLHGAALFSGVSAMLYPAVVIKTRLQVGHCKISCVKTAVSVARHEGFRALYRGFGTSLMGTIPARAVYMAALEVTKSKVGSFAVSDLGFTAGAAAAVASAVGGLSAAMAAQLVWTPVDVVTQRLMVANGADARYVNGVDMFRKIVRNDGVRGLYRGFGISILTHAPSNAVWWASYSVAQRLVWGGVGCFLRRKYGDREGDMMMIRPDSKTVMAFQGVSAAMAGGLSALITMPLDTIKTRLQVLEGDENGKRGPTVGQTVRSLVKEGGWMACYRGLGPRWASMSISATTMITTYEFLKRTSTKNPEVLT</sequence>
<name>A0ACB8J7A9_CITSI</name>
<comment type="caution">
    <text evidence="1">The sequence shown here is derived from an EMBL/GenBank/DDBJ whole genome shotgun (WGS) entry which is preliminary data.</text>
</comment>
<dbReference type="Proteomes" id="UP000829398">
    <property type="component" value="Chromosome 7"/>
</dbReference>
<evidence type="ECO:0000313" key="2">
    <source>
        <dbReference type="Proteomes" id="UP000829398"/>
    </source>
</evidence>
<reference evidence="2" key="1">
    <citation type="journal article" date="2023" name="Hortic. Res.">
        <title>A chromosome-level phased genome enabling allele-level studies in sweet orange: a case study on citrus Huanglongbing tolerance.</title>
        <authorList>
            <person name="Wu B."/>
            <person name="Yu Q."/>
            <person name="Deng Z."/>
            <person name="Duan Y."/>
            <person name="Luo F."/>
            <person name="Gmitter F. Jr."/>
        </authorList>
    </citation>
    <scope>NUCLEOTIDE SEQUENCE [LARGE SCALE GENOMIC DNA]</scope>
    <source>
        <strain evidence="2">cv. Valencia</strain>
    </source>
</reference>
<dbReference type="EMBL" id="CM039176">
    <property type="protein sequence ID" value="KAH9713498.1"/>
    <property type="molecule type" value="Genomic_DNA"/>
</dbReference>
<organism evidence="1 2">
    <name type="scientific">Citrus sinensis</name>
    <name type="common">Sweet orange</name>
    <name type="synonym">Citrus aurantium var. sinensis</name>
    <dbReference type="NCBI Taxonomy" id="2711"/>
    <lineage>
        <taxon>Eukaryota</taxon>
        <taxon>Viridiplantae</taxon>
        <taxon>Streptophyta</taxon>
        <taxon>Embryophyta</taxon>
        <taxon>Tracheophyta</taxon>
        <taxon>Spermatophyta</taxon>
        <taxon>Magnoliopsida</taxon>
        <taxon>eudicotyledons</taxon>
        <taxon>Gunneridae</taxon>
        <taxon>Pentapetalae</taxon>
        <taxon>rosids</taxon>
        <taxon>malvids</taxon>
        <taxon>Sapindales</taxon>
        <taxon>Rutaceae</taxon>
        <taxon>Aurantioideae</taxon>
        <taxon>Citrus</taxon>
    </lineage>
</organism>
<evidence type="ECO:0000313" key="1">
    <source>
        <dbReference type="EMBL" id="KAH9713498.1"/>
    </source>
</evidence>
<keyword evidence="2" id="KW-1185">Reference proteome</keyword>
<gene>
    <name evidence="1" type="ORF">KPL71_020359</name>
</gene>